<proteinExistence type="predicted"/>
<dbReference type="AlphaFoldDB" id="A0A368T7C2"/>
<dbReference type="SUPFAM" id="SSF53756">
    <property type="entry name" value="UDP-Glycosyltransferase/glycogen phosphorylase"/>
    <property type="match status" value="1"/>
</dbReference>
<evidence type="ECO:0000259" key="3">
    <source>
        <dbReference type="Pfam" id="PF00534"/>
    </source>
</evidence>
<keyword evidence="1 5" id="KW-0328">Glycosyltransferase</keyword>
<dbReference type="EMBL" id="QEIN01000050">
    <property type="protein sequence ID" value="RCV59957.1"/>
    <property type="molecule type" value="Genomic_DNA"/>
</dbReference>
<dbReference type="RefSeq" id="WP_114398127.1">
    <property type="nucleotide sequence ID" value="NZ_QEIM01000059.1"/>
</dbReference>
<sequence>MSQRILLITNDFPPRRGGIETFCYELAVRLPGAAEGELVVYTSRSSGDHEFDAGLPFRVVRDPGSTMLPTRRVARRAVELLREHGCDRVVFGAAAPMGLLARDLRSAGARRLVAITHGHELWWARVPGARQLLRRIARDVDVLTHLGHFTGDVLRRALPTDVGDRMVRLAPGVDPGRFRPDADGHALRERFGLGTDPVVLCVCRLVPRKGVDTLVRAMTWLRRAVPGARLVVVGGGPDERRLRALAAWAGVADRVVFVGAHPPDELPGWYAVSDVFAMPCRSRLGGLEAEGLGIVFLEAAASGLPVLVGDSGGAPEAVRHGETGYVVDGRDPRAVAGRLAALLADPARCRVLGRAGREWVLDAWTWDGVAERVVELVRG</sequence>
<dbReference type="FunFam" id="3.40.50.2000:FF:000069">
    <property type="entry name" value="Alpha-(1-6)-phosphatidylinositol monomannoside mannosyltransferase"/>
    <property type="match status" value="1"/>
</dbReference>
<dbReference type="InterPro" id="IPR001296">
    <property type="entry name" value="Glyco_trans_1"/>
</dbReference>
<evidence type="ECO:0000313" key="5">
    <source>
        <dbReference type="EMBL" id="RCV59957.1"/>
    </source>
</evidence>
<feature type="domain" description="Glycosyl transferase family 1" evidence="3">
    <location>
        <begin position="192"/>
        <end position="359"/>
    </location>
</feature>
<dbReference type="Pfam" id="PF13439">
    <property type="entry name" value="Glyco_transf_4"/>
    <property type="match status" value="1"/>
</dbReference>
<dbReference type="OrthoDB" id="9808602at2"/>
<organism evidence="5 6">
    <name type="scientific">Marinitenerispora sediminis</name>
    <dbReference type="NCBI Taxonomy" id="1931232"/>
    <lineage>
        <taxon>Bacteria</taxon>
        <taxon>Bacillati</taxon>
        <taxon>Actinomycetota</taxon>
        <taxon>Actinomycetes</taxon>
        <taxon>Streptosporangiales</taxon>
        <taxon>Nocardiopsidaceae</taxon>
        <taxon>Marinitenerispora</taxon>
    </lineage>
</organism>
<dbReference type="InterPro" id="IPR028098">
    <property type="entry name" value="Glyco_trans_4-like_N"/>
</dbReference>
<accession>A0A368T7C2</accession>
<dbReference type="GO" id="GO:0016758">
    <property type="term" value="F:hexosyltransferase activity"/>
    <property type="evidence" value="ECO:0007669"/>
    <property type="project" value="TreeGrafter"/>
</dbReference>
<comment type="caution">
    <text evidence="5">The sequence shown here is derived from an EMBL/GenBank/DDBJ whole genome shotgun (WGS) entry which is preliminary data.</text>
</comment>
<evidence type="ECO:0000313" key="6">
    <source>
        <dbReference type="Proteomes" id="UP000253318"/>
    </source>
</evidence>
<reference evidence="5 6" key="1">
    <citation type="submission" date="2018-04" db="EMBL/GenBank/DDBJ databases">
        <title>Novel actinobacteria from marine sediment.</title>
        <authorList>
            <person name="Ng Z.Y."/>
            <person name="Tan G.Y.A."/>
        </authorList>
    </citation>
    <scope>NUCLEOTIDE SEQUENCE [LARGE SCALE GENOMIC DNA]</scope>
    <source>
        <strain evidence="5 6">TPS81</strain>
    </source>
</reference>
<dbReference type="Gene3D" id="3.40.50.2000">
    <property type="entry name" value="Glycogen Phosphorylase B"/>
    <property type="match status" value="2"/>
</dbReference>
<dbReference type="Proteomes" id="UP000253318">
    <property type="component" value="Unassembled WGS sequence"/>
</dbReference>
<dbReference type="CDD" id="cd03801">
    <property type="entry name" value="GT4_PimA-like"/>
    <property type="match status" value="1"/>
</dbReference>
<evidence type="ECO:0000259" key="4">
    <source>
        <dbReference type="Pfam" id="PF13439"/>
    </source>
</evidence>
<dbReference type="GO" id="GO:1901137">
    <property type="term" value="P:carbohydrate derivative biosynthetic process"/>
    <property type="evidence" value="ECO:0007669"/>
    <property type="project" value="UniProtKB-ARBA"/>
</dbReference>
<dbReference type="InterPro" id="IPR050194">
    <property type="entry name" value="Glycosyltransferase_grp1"/>
</dbReference>
<evidence type="ECO:0000256" key="1">
    <source>
        <dbReference type="ARBA" id="ARBA00022676"/>
    </source>
</evidence>
<dbReference type="Pfam" id="PF00534">
    <property type="entry name" value="Glycos_transf_1"/>
    <property type="match status" value="1"/>
</dbReference>
<keyword evidence="2 5" id="KW-0808">Transferase</keyword>
<feature type="domain" description="Glycosyltransferase subfamily 4-like N-terminal" evidence="4">
    <location>
        <begin position="17"/>
        <end position="176"/>
    </location>
</feature>
<protein>
    <submittedName>
        <fullName evidence="5">Alpha-(1-2)-phosphatidylinositol mannosyltransferase</fullName>
    </submittedName>
</protein>
<dbReference type="PANTHER" id="PTHR45947:SF3">
    <property type="entry name" value="SULFOQUINOVOSYL TRANSFERASE SQD2"/>
    <property type="match status" value="1"/>
</dbReference>
<name>A0A368T7C2_9ACTN</name>
<keyword evidence="6" id="KW-1185">Reference proteome</keyword>
<evidence type="ECO:0000256" key="2">
    <source>
        <dbReference type="ARBA" id="ARBA00022679"/>
    </source>
</evidence>
<dbReference type="PANTHER" id="PTHR45947">
    <property type="entry name" value="SULFOQUINOVOSYL TRANSFERASE SQD2"/>
    <property type="match status" value="1"/>
</dbReference>
<gene>
    <name evidence="5" type="ORF">DEF24_08400</name>
</gene>